<protein>
    <submittedName>
        <fullName evidence="1">Uncharacterized protein</fullName>
    </submittedName>
</protein>
<reference evidence="1 2" key="1">
    <citation type="submission" date="2020-05" db="EMBL/GenBank/DDBJ databases">
        <authorList>
            <person name="Casaregola S."/>
            <person name="Devillers H."/>
            <person name="Grondin C."/>
        </authorList>
    </citation>
    <scope>NUCLEOTIDE SEQUENCE [LARGE SCALE GENOMIC DNA]</scope>
    <source>
        <strain evidence="1 2">CLIB 1767</strain>
    </source>
</reference>
<name>A0A8H2VHC1_9SACH</name>
<proteinExistence type="predicted"/>
<gene>
    <name evidence="1" type="ORF">KABA2_06S01936</name>
</gene>
<dbReference type="GeneID" id="64858324"/>
<accession>A0A8H2VHC1</accession>
<evidence type="ECO:0000313" key="2">
    <source>
        <dbReference type="Proteomes" id="UP000644660"/>
    </source>
</evidence>
<sequence>MGYGGFHTLHRFNKILKWILRIILSRRSSGKPTTSKLKYFISLLQKSVPLLVARISYLLIKLCKEYRHVNRLNTQNLMKQLRNLAAIVSLGLSCSNSTTYGLRNNLLSWYTLIGISLAVSSFEIPMWLIVYLATEWFQEIVKYLDDSIFPVWSKVCPCSIDTLKQILLNTVVILSYYRQTRSSRMRIMSRSLYGESSSFINDFFKVYAVMNMHSMYKTIKRFIMNKRTNSKRIRQYYKETIAAFHDPSDLPRPVMNKFLEIYELSLEKRSSIKEKLLGSFVIRNIQPCVKWAIWRLMFKMLVRSKSGIGKSMHLSDYFIQIVVMAQGFNMLNNNKDMQINANLLKLLYGQLGVSILNNNIDLSNKSKKLITLLLSAIEYSKYQSIIDV</sequence>
<dbReference type="Proteomes" id="UP000644660">
    <property type="component" value="Unassembled WGS sequence"/>
</dbReference>
<dbReference type="EMBL" id="CAEFZW010000006">
    <property type="protein sequence ID" value="CAB4255283.1"/>
    <property type="molecule type" value="Genomic_DNA"/>
</dbReference>
<dbReference type="RefSeq" id="XP_041407127.1">
    <property type="nucleotide sequence ID" value="XM_041551193.1"/>
</dbReference>
<dbReference type="AlphaFoldDB" id="A0A8H2VHC1"/>
<evidence type="ECO:0000313" key="1">
    <source>
        <dbReference type="EMBL" id="CAB4255283.1"/>
    </source>
</evidence>
<comment type="caution">
    <text evidence="1">The sequence shown here is derived from an EMBL/GenBank/DDBJ whole genome shotgun (WGS) entry which is preliminary data.</text>
</comment>
<dbReference type="OrthoDB" id="4063341at2759"/>
<organism evidence="1 2">
    <name type="scientific">Maudiozyma barnettii</name>
    <dbReference type="NCBI Taxonomy" id="61262"/>
    <lineage>
        <taxon>Eukaryota</taxon>
        <taxon>Fungi</taxon>
        <taxon>Dikarya</taxon>
        <taxon>Ascomycota</taxon>
        <taxon>Saccharomycotina</taxon>
        <taxon>Saccharomycetes</taxon>
        <taxon>Saccharomycetales</taxon>
        <taxon>Saccharomycetaceae</taxon>
        <taxon>Maudiozyma</taxon>
    </lineage>
</organism>
<keyword evidence="2" id="KW-1185">Reference proteome</keyword>